<evidence type="ECO:0000256" key="1">
    <source>
        <dbReference type="ARBA" id="ARBA00004496"/>
    </source>
</evidence>
<evidence type="ECO:0000256" key="5">
    <source>
        <dbReference type="ARBA" id="ARBA00023210"/>
    </source>
</evidence>
<evidence type="ECO:0000256" key="8">
    <source>
        <dbReference type="ARBA" id="ARBA00026068"/>
    </source>
</evidence>
<dbReference type="PANTHER" id="PTHR34981:SF1">
    <property type="entry name" value="CELL DIVISION PROTEIN ZAPA"/>
    <property type="match status" value="1"/>
</dbReference>
<evidence type="ECO:0000256" key="9">
    <source>
        <dbReference type="ARBA" id="ARBA00033158"/>
    </source>
</evidence>
<name>C8NFW4_9LACT</name>
<proteinExistence type="predicted"/>
<keyword evidence="5" id="KW-0717">Septation</keyword>
<evidence type="ECO:0000313" key="11">
    <source>
        <dbReference type="EMBL" id="EEW37450.1"/>
    </source>
</evidence>
<protein>
    <recommendedName>
        <fullName evidence="2">Cell division protein ZapA</fullName>
    </recommendedName>
    <alternativeName>
        <fullName evidence="9">Z ring-associated protein ZapA</fullName>
    </alternativeName>
</protein>
<sequence>MKQPKSRVKAVIAGKSYTIIGKKSQQEMQSIVRVLQEQLDQITRVSDKLSNEEVALLAAINAISNQFEKQEEVVALKKRVEQLEKEVQNSHHKRPSIDSKRKQELEKQFELQQDLLRR</sequence>
<evidence type="ECO:0000256" key="10">
    <source>
        <dbReference type="SAM" id="MobiDB-lite"/>
    </source>
</evidence>
<dbReference type="GO" id="GO:0032153">
    <property type="term" value="C:cell division site"/>
    <property type="evidence" value="ECO:0007669"/>
    <property type="project" value="TreeGrafter"/>
</dbReference>
<evidence type="ECO:0000313" key="12">
    <source>
        <dbReference type="Proteomes" id="UP000005926"/>
    </source>
</evidence>
<keyword evidence="12" id="KW-1185">Reference proteome</keyword>
<keyword evidence="3" id="KW-0963">Cytoplasm</keyword>
<dbReference type="InterPro" id="IPR007838">
    <property type="entry name" value="Cell_div_ZapA-like"/>
</dbReference>
<dbReference type="Pfam" id="PF05164">
    <property type="entry name" value="ZapA"/>
    <property type="match status" value="1"/>
</dbReference>
<dbReference type="STRING" id="638301.HMPREF0444_0809"/>
<evidence type="ECO:0000256" key="4">
    <source>
        <dbReference type="ARBA" id="ARBA00022618"/>
    </source>
</evidence>
<dbReference type="RefSeq" id="WP_005606756.1">
    <property type="nucleotide sequence ID" value="NZ_CP102283.1"/>
</dbReference>
<dbReference type="HOGENOM" id="CLU_116623_7_0_9"/>
<dbReference type="eggNOG" id="COG3027">
    <property type="taxonomic scope" value="Bacteria"/>
</dbReference>
<dbReference type="GO" id="GO:0030428">
    <property type="term" value="C:cell septum"/>
    <property type="evidence" value="ECO:0007669"/>
    <property type="project" value="TreeGrafter"/>
</dbReference>
<dbReference type="InterPro" id="IPR053712">
    <property type="entry name" value="Bac_CellDiv_Activator"/>
</dbReference>
<dbReference type="Proteomes" id="UP000005926">
    <property type="component" value="Unassembled WGS sequence"/>
</dbReference>
<dbReference type="GO" id="GO:0000917">
    <property type="term" value="P:division septum assembly"/>
    <property type="evidence" value="ECO:0007669"/>
    <property type="project" value="UniProtKB-KW"/>
</dbReference>
<gene>
    <name evidence="11" type="ORF">HMPREF0444_0809</name>
</gene>
<dbReference type="PANTHER" id="PTHR34981">
    <property type="entry name" value="CELL DIVISION PROTEIN ZAPA"/>
    <property type="match status" value="1"/>
</dbReference>
<comment type="subcellular location">
    <subcellularLocation>
        <location evidence="1">Cytoplasm</location>
    </subcellularLocation>
</comment>
<evidence type="ECO:0000256" key="6">
    <source>
        <dbReference type="ARBA" id="ARBA00023306"/>
    </source>
</evidence>
<evidence type="ECO:0000256" key="2">
    <source>
        <dbReference type="ARBA" id="ARBA00015195"/>
    </source>
</evidence>
<comment type="caution">
    <text evidence="11">The sequence shown here is derived from an EMBL/GenBank/DDBJ whole genome shotgun (WGS) entry which is preliminary data.</text>
</comment>
<feature type="region of interest" description="Disordered" evidence="10">
    <location>
        <begin position="84"/>
        <end position="105"/>
    </location>
</feature>
<comment type="function">
    <text evidence="7">Activator of cell division through the inhibition of FtsZ GTPase activity, therefore promoting FtsZ assembly into bundles of protofilaments necessary for the formation of the division Z ring. It is recruited early at mid-cell but it is not essential for cell division.</text>
</comment>
<dbReference type="EMBL" id="ACKZ01000016">
    <property type="protein sequence ID" value="EEW37450.1"/>
    <property type="molecule type" value="Genomic_DNA"/>
</dbReference>
<evidence type="ECO:0000256" key="3">
    <source>
        <dbReference type="ARBA" id="ARBA00022490"/>
    </source>
</evidence>
<dbReference type="GO" id="GO:0000921">
    <property type="term" value="P:septin ring assembly"/>
    <property type="evidence" value="ECO:0007669"/>
    <property type="project" value="TreeGrafter"/>
</dbReference>
<keyword evidence="4" id="KW-0132">Cell division</keyword>
<dbReference type="Gene3D" id="6.10.250.790">
    <property type="match status" value="1"/>
</dbReference>
<keyword evidence="6" id="KW-0131">Cell cycle</keyword>
<dbReference type="AlphaFoldDB" id="C8NFW4"/>
<accession>C8NFW4</accession>
<dbReference type="GO" id="GO:0043093">
    <property type="term" value="P:FtsZ-dependent cytokinesis"/>
    <property type="evidence" value="ECO:0007669"/>
    <property type="project" value="TreeGrafter"/>
</dbReference>
<reference evidence="11 12" key="1">
    <citation type="submission" date="2009-08" db="EMBL/GenBank/DDBJ databases">
        <authorList>
            <person name="Muzny D."/>
            <person name="Qin X."/>
            <person name="Deng J."/>
            <person name="Jiang H."/>
            <person name="Liu Y."/>
            <person name="Qu J."/>
            <person name="Song X.-Z."/>
            <person name="Zhang L."/>
            <person name="Thornton R."/>
            <person name="Coyle M."/>
            <person name="Francisco L."/>
            <person name="Jackson L."/>
            <person name="Javaid M."/>
            <person name="Korchina V."/>
            <person name="Kovar C."/>
            <person name="Mata R."/>
            <person name="Mathew T."/>
            <person name="Ngo R."/>
            <person name="Nguyen L."/>
            <person name="Nguyen N."/>
            <person name="Okwuonu G."/>
            <person name="Ongeri F."/>
            <person name="Pham C."/>
            <person name="Simmons D."/>
            <person name="Wilczek-Boney K."/>
            <person name="Hale W."/>
            <person name="Jakkamsetti A."/>
            <person name="Pham P."/>
            <person name="Ruth R."/>
            <person name="San Lucas F."/>
            <person name="Warren J."/>
            <person name="Zhang J."/>
            <person name="Zhao Z."/>
            <person name="Zhou C."/>
            <person name="Zhu D."/>
            <person name="Lee S."/>
            <person name="Bess C."/>
            <person name="Blankenburg K."/>
            <person name="Forbes L."/>
            <person name="Fu Q."/>
            <person name="Gubbala S."/>
            <person name="Hirani K."/>
            <person name="Jayaseelan J.C."/>
            <person name="Lara F."/>
            <person name="Munidasa M."/>
            <person name="Palculict T."/>
            <person name="Patil S."/>
            <person name="Pu L.-L."/>
            <person name="Saada N."/>
            <person name="Tang L."/>
            <person name="Weissenberger G."/>
            <person name="Zhu Y."/>
            <person name="Hemphill L."/>
            <person name="Shang Y."/>
            <person name="Youmans B."/>
            <person name="Ayvaz T."/>
            <person name="Ross M."/>
            <person name="Santibanez J."/>
            <person name="Aqrawi P."/>
            <person name="Gross S."/>
            <person name="Joshi V."/>
            <person name="Fowler G."/>
            <person name="Nazareth L."/>
            <person name="Reid J."/>
            <person name="Worley K."/>
            <person name="Petrosino J."/>
            <person name="Highlander S."/>
            <person name="Gibbs R."/>
        </authorList>
    </citation>
    <scope>NUCLEOTIDE SEQUENCE [LARGE SCALE GENOMIC DNA]</scope>
    <source>
        <strain evidence="11 12">ATCC 49175</strain>
    </source>
</reference>
<dbReference type="GeneID" id="78412852"/>
<dbReference type="SUPFAM" id="SSF102829">
    <property type="entry name" value="Cell division protein ZapA-like"/>
    <property type="match status" value="1"/>
</dbReference>
<comment type="subunit">
    <text evidence="8">Homodimer. Interacts with FtsZ.</text>
</comment>
<evidence type="ECO:0000256" key="7">
    <source>
        <dbReference type="ARBA" id="ARBA00024910"/>
    </source>
</evidence>
<dbReference type="GO" id="GO:0005829">
    <property type="term" value="C:cytosol"/>
    <property type="evidence" value="ECO:0007669"/>
    <property type="project" value="TreeGrafter"/>
</dbReference>
<organism evidence="11 12">
    <name type="scientific">Granulicatella adiacens ATCC 49175</name>
    <dbReference type="NCBI Taxonomy" id="638301"/>
    <lineage>
        <taxon>Bacteria</taxon>
        <taxon>Bacillati</taxon>
        <taxon>Bacillota</taxon>
        <taxon>Bacilli</taxon>
        <taxon>Lactobacillales</taxon>
        <taxon>Carnobacteriaceae</taxon>
        <taxon>Granulicatella</taxon>
    </lineage>
</organism>
<dbReference type="InterPro" id="IPR036192">
    <property type="entry name" value="Cell_div_ZapA-like_sf"/>
</dbReference>